<evidence type="ECO:0000256" key="6">
    <source>
        <dbReference type="ARBA" id="ARBA00023136"/>
    </source>
</evidence>
<keyword evidence="3" id="KW-1003">Cell membrane</keyword>
<dbReference type="InterPro" id="IPR035906">
    <property type="entry name" value="MetI-like_sf"/>
</dbReference>
<feature type="transmembrane region" description="Helical" evidence="7">
    <location>
        <begin position="204"/>
        <end position="227"/>
    </location>
</feature>
<dbReference type="PATRIC" id="fig|1461584.3.peg.1935"/>
<reference evidence="9" key="1">
    <citation type="submission" date="2014-07" db="EMBL/GenBank/DDBJ databases">
        <authorList>
            <person name="Urmite Genomes Urmite Genomes"/>
        </authorList>
    </citation>
    <scope>NUCLEOTIDE SEQUENCE</scope>
    <source>
        <strain evidence="9">11W110_air</strain>
    </source>
</reference>
<evidence type="ECO:0000256" key="2">
    <source>
        <dbReference type="ARBA" id="ARBA00022448"/>
    </source>
</evidence>
<evidence type="ECO:0000259" key="8">
    <source>
        <dbReference type="PROSITE" id="PS50928"/>
    </source>
</evidence>
<feature type="transmembrane region" description="Helical" evidence="7">
    <location>
        <begin position="373"/>
        <end position="392"/>
    </location>
</feature>
<feature type="transmembrane region" description="Helical" evidence="7">
    <location>
        <begin position="107"/>
        <end position="130"/>
    </location>
</feature>
<dbReference type="PANTHER" id="PTHR30465:SF0">
    <property type="entry name" value="OLIGOPEPTIDE TRANSPORT SYSTEM PERMEASE PROTEIN APPB"/>
    <property type="match status" value="1"/>
</dbReference>
<dbReference type="CDD" id="cd06261">
    <property type="entry name" value="TM_PBP2"/>
    <property type="match status" value="1"/>
</dbReference>
<dbReference type="GO" id="GO:0005886">
    <property type="term" value="C:plasma membrane"/>
    <property type="evidence" value="ECO:0007669"/>
    <property type="project" value="UniProtKB-SubCell"/>
</dbReference>
<keyword evidence="4 7" id="KW-0812">Transmembrane</keyword>
<dbReference type="Pfam" id="PF00528">
    <property type="entry name" value="BPD_transp_1"/>
    <property type="match status" value="1"/>
</dbReference>
<name>A0A078MMV9_9MICC</name>
<evidence type="ECO:0000256" key="5">
    <source>
        <dbReference type="ARBA" id="ARBA00022989"/>
    </source>
</evidence>
<dbReference type="Gene3D" id="1.10.3720.10">
    <property type="entry name" value="MetI-like"/>
    <property type="match status" value="1"/>
</dbReference>
<dbReference type="PROSITE" id="PS50928">
    <property type="entry name" value="ABC_TM1"/>
    <property type="match status" value="1"/>
</dbReference>
<evidence type="ECO:0000256" key="7">
    <source>
        <dbReference type="RuleBase" id="RU363032"/>
    </source>
</evidence>
<dbReference type="EMBL" id="LN483071">
    <property type="protein sequence ID" value="CEA08603.1"/>
    <property type="molecule type" value="Genomic_DNA"/>
</dbReference>
<feature type="transmembrane region" description="Helical" evidence="7">
    <location>
        <begin position="321"/>
        <end position="340"/>
    </location>
</feature>
<evidence type="ECO:0000256" key="1">
    <source>
        <dbReference type="ARBA" id="ARBA00004651"/>
    </source>
</evidence>
<feature type="transmembrane region" description="Helical" evidence="7">
    <location>
        <begin position="142"/>
        <end position="163"/>
    </location>
</feature>
<comment type="similarity">
    <text evidence="7">Belongs to the binding-protein-dependent transport system permease family.</text>
</comment>
<comment type="subcellular location">
    <subcellularLocation>
        <location evidence="1 7">Cell membrane</location>
        <topology evidence="1 7">Multi-pass membrane protein</topology>
    </subcellularLocation>
</comment>
<dbReference type="AlphaFoldDB" id="A0A078MMV9"/>
<proteinExistence type="inferred from homology"/>
<feature type="transmembrane region" description="Helical" evidence="7">
    <location>
        <begin position="175"/>
        <end position="197"/>
    </location>
</feature>
<evidence type="ECO:0000313" key="9">
    <source>
        <dbReference type="EMBL" id="CEA08603.1"/>
    </source>
</evidence>
<feature type="transmembrane region" description="Helical" evidence="7">
    <location>
        <begin position="477"/>
        <end position="503"/>
    </location>
</feature>
<feature type="domain" description="ABC transmembrane type-1" evidence="8">
    <location>
        <begin position="103"/>
        <end position="496"/>
    </location>
</feature>
<feature type="transmembrane region" description="Helical" evidence="7">
    <location>
        <begin position="264"/>
        <end position="282"/>
    </location>
</feature>
<dbReference type="InterPro" id="IPR000515">
    <property type="entry name" value="MetI-like"/>
</dbReference>
<organism evidence="9">
    <name type="scientific">Arthrobacter saudimassiliensis</name>
    <dbReference type="NCBI Taxonomy" id="1461584"/>
    <lineage>
        <taxon>Bacteria</taxon>
        <taxon>Bacillati</taxon>
        <taxon>Actinomycetota</taxon>
        <taxon>Actinomycetes</taxon>
        <taxon>Micrococcales</taxon>
        <taxon>Micrococcaceae</taxon>
        <taxon>Arthrobacter</taxon>
    </lineage>
</organism>
<gene>
    <name evidence="9" type="primary">dppB_2</name>
    <name evidence="9" type="ORF">BN1051_01959</name>
</gene>
<feature type="transmembrane region" description="Helical" evidence="7">
    <location>
        <begin position="288"/>
        <end position="309"/>
    </location>
</feature>
<dbReference type="PANTHER" id="PTHR30465">
    <property type="entry name" value="INNER MEMBRANE ABC TRANSPORTER"/>
    <property type="match status" value="1"/>
</dbReference>
<keyword evidence="6 7" id="KW-0472">Membrane</keyword>
<feature type="transmembrane region" description="Helical" evidence="7">
    <location>
        <begin position="435"/>
        <end position="457"/>
    </location>
</feature>
<evidence type="ECO:0000256" key="3">
    <source>
        <dbReference type="ARBA" id="ARBA00022475"/>
    </source>
</evidence>
<evidence type="ECO:0000256" key="4">
    <source>
        <dbReference type="ARBA" id="ARBA00022692"/>
    </source>
</evidence>
<dbReference type="SUPFAM" id="SSF161098">
    <property type="entry name" value="MetI-like"/>
    <property type="match status" value="1"/>
</dbReference>
<keyword evidence="2 7" id="KW-0813">Transport</keyword>
<dbReference type="GO" id="GO:0055085">
    <property type="term" value="P:transmembrane transport"/>
    <property type="evidence" value="ECO:0007669"/>
    <property type="project" value="InterPro"/>
</dbReference>
<keyword evidence="5 7" id="KW-1133">Transmembrane helix</keyword>
<sequence>MFFFILRRTVTSFFILLAATALMFVLAVNSGDPLHDLIELQSSDRESRIAARTAAMNLDEPVHIRYLLWLQEIGRCVVPGGAQCTLGLDRSSNPVLPQLVNAMGSTFRLVVVATIIAILLGVITGMVTALRQYSTFDYSVTFLAFLLFSMPVFWLSTLLKQYLAIDLNSWLGNPVMSYLQILLVGAVVGVIWTVIVGGNARRRLTVFGIATAATAAILLILLTTNWFRDPGLGPVGVLLSSLGLALAAVSLFSGMRRREVLRSALVTVAVGFAAYFLTMGLLEDPNWLVIAALAVVTVGVSLLIGHLLGGPYARLARRVSVVAGLGTGFFIFLDHLLSAYSSLSRKNGGRPIPTTGSETPNLRGTFWEVQLDYVLYLALPTVALTLISFALYTRYTRASQLDVMNQDYIRTARAKGLSERTVVVKHAFRNALIPITTLVAVDFAAVLGGAVVTENVFGWNGMGSLFVNGLNNVDPNVIMAFFLVTGAAAVLFNMLADIAYAFLDPRITLN</sequence>
<protein>
    <submittedName>
        <fullName evidence="9">Dipeptide transport system permease protein DppB</fullName>
    </submittedName>
</protein>
<feature type="transmembrane region" description="Helical" evidence="7">
    <location>
        <begin position="233"/>
        <end position="252"/>
    </location>
</feature>
<accession>A0A078MMV9</accession>